<gene>
    <name evidence="1" type="ORF">Me_995_000016</name>
</gene>
<name>A0ACD4PIK4_9BACT</name>
<dbReference type="Proteomes" id="UP001213039">
    <property type="component" value="Chromosome"/>
</dbReference>
<keyword evidence="2" id="KW-1185">Reference proteome</keyword>
<dbReference type="EMBL" id="CP114370">
    <property type="protein sequence ID" value="WBP84070.1"/>
    <property type="molecule type" value="Genomic_DNA"/>
</dbReference>
<sequence length="415" mass="48159">MVDTLSYSQNTGNKFKYTLALIISIMGTEALKIASAVYIFKLTDSFWLQSIFFLILQLPSIFVFLSGSKILNRFTNKQIIFFADISSLTVVLIVLIIFLSIDATKYANFFSWVLIISGSLYSLFNAVRFLAVKNIIFYLSNNSNDMKKYNLLNNIGILFASFMSPILGFVLFKNLPFWSILVLNIITYLVSTSLYMFLKTKANHIEFVRQKDNDIHVHDHKTLKWTFAISFGLLISLLIYPRQSGVNQFFKFINYDYKEWTFIFTIVIFGLGLVGGLCSFLTNRLNNKRKSTMFNIVILIIGSLNFIWMAFLSSNNAKLILISYLVLNALIQYFHSLILSIGNNYIFMIFDKKEFTKQNAFILFIRIIFYSTLIILLTVLYLYASYEVMFITFSVILFITCFIIFYSKHKIEIKN</sequence>
<proteinExistence type="predicted"/>
<reference evidence="1" key="1">
    <citation type="submission" date="2022-12" db="EMBL/GenBank/DDBJ databases">
        <authorList>
            <consortium name="Asia Pacific Centre for Animal Health"/>
            <person name="Klose S.M."/>
            <person name="Legione A.R."/>
            <person name="Monotti I."/>
            <person name="Bushell R."/>
            <person name="Marenda M.S."/>
            <person name="Sugiyama T."/>
            <person name="Browning G.F."/>
            <person name="Vaz P.K."/>
        </authorList>
    </citation>
    <scope>NUCLEOTIDE SEQUENCE</scope>
    <source>
        <strain evidence="1">Felid995</strain>
    </source>
</reference>
<evidence type="ECO:0000313" key="2">
    <source>
        <dbReference type="Proteomes" id="UP001213039"/>
    </source>
</evidence>
<evidence type="ECO:0000313" key="1">
    <source>
        <dbReference type="EMBL" id="WBP84070.1"/>
    </source>
</evidence>
<accession>A0ACD4PIK4</accession>
<organism evidence="1 2">
    <name type="scientific">Mycoplasmopsis edwardii</name>
    <dbReference type="NCBI Taxonomy" id="53558"/>
    <lineage>
        <taxon>Bacteria</taxon>
        <taxon>Bacillati</taxon>
        <taxon>Mycoplasmatota</taxon>
        <taxon>Mycoplasmoidales</taxon>
        <taxon>Metamycoplasmataceae</taxon>
        <taxon>Mycoplasmopsis</taxon>
    </lineage>
</organism>
<protein>
    <submittedName>
        <fullName evidence="1">Uncharacterized protein</fullName>
    </submittedName>
</protein>